<organism evidence="4 5">
    <name type="scientific">Acrobeloides nanus</name>
    <dbReference type="NCBI Taxonomy" id="290746"/>
    <lineage>
        <taxon>Eukaryota</taxon>
        <taxon>Metazoa</taxon>
        <taxon>Ecdysozoa</taxon>
        <taxon>Nematoda</taxon>
        <taxon>Chromadorea</taxon>
        <taxon>Rhabditida</taxon>
        <taxon>Tylenchina</taxon>
        <taxon>Cephalobomorpha</taxon>
        <taxon>Cephaloboidea</taxon>
        <taxon>Cephalobidae</taxon>
        <taxon>Acrobeloides</taxon>
    </lineage>
</organism>
<dbReference type="AlphaFoldDB" id="A0A914D4Q3"/>
<feature type="domain" description="Mediator of RNA polymerase II transcription subunit 15 N-terminal" evidence="3">
    <location>
        <begin position="3"/>
        <end position="74"/>
    </location>
</feature>
<dbReference type="Pfam" id="PF09606">
    <property type="entry name" value="Med15_N"/>
    <property type="match status" value="1"/>
</dbReference>
<evidence type="ECO:0000313" key="5">
    <source>
        <dbReference type="WBParaSite" id="ACRNAN_scaffold1809.g26814.t1"/>
    </source>
</evidence>
<dbReference type="GO" id="GO:0003712">
    <property type="term" value="F:transcription coregulator activity"/>
    <property type="evidence" value="ECO:0007669"/>
    <property type="project" value="InterPro"/>
</dbReference>
<dbReference type="Gene3D" id="1.10.246.20">
    <property type="entry name" value="Coactivator CBP, KIX domain"/>
    <property type="match status" value="1"/>
</dbReference>
<evidence type="ECO:0000256" key="1">
    <source>
        <dbReference type="ARBA" id="ARBA00023242"/>
    </source>
</evidence>
<dbReference type="Proteomes" id="UP000887540">
    <property type="component" value="Unplaced"/>
</dbReference>
<dbReference type="WBParaSite" id="ACRNAN_scaffold1809.g26814.t1">
    <property type="protein sequence ID" value="ACRNAN_scaffold1809.g26814.t1"/>
    <property type="gene ID" value="ACRNAN_scaffold1809.g26814"/>
</dbReference>
<comment type="function">
    <text evidence="2">Component of the Mediator complex, a coactivator involved in the regulated transcription of nearly all RNA polymerase II-dependent genes. Mediator functions as a bridge to convey information from gene-specific regulatory proteins to the basal RNA polymerase II transcription machinery. Mediator is recruited to promoters by direct interactions with regulatory proteins and serves as a scaffold for the assembly of a functional preinitiation complex with RNA polymerase II and the general transcription factors.</text>
</comment>
<dbReference type="InterPro" id="IPR036529">
    <property type="entry name" value="KIX_dom_sf"/>
</dbReference>
<evidence type="ECO:0000256" key="2">
    <source>
        <dbReference type="RuleBase" id="RU364148"/>
    </source>
</evidence>
<keyword evidence="2" id="KW-0805">Transcription regulation</keyword>
<comment type="subcellular location">
    <subcellularLocation>
        <location evidence="2">Nucleus</location>
    </subcellularLocation>
</comment>
<proteinExistence type="inferred from homology"/>
<reference evidence="5" key="1">
    <citation type="submission" date="2022-11" db="UniProtKB">
        <authorList>
            <consortium name="WormBaseParasite"/>
        </authorList>
    </citation>
    <scope>IDENTIFICATION</scope>
</reference>
<dbReference type="GO" id="GO:0006355">
    <property type="term" value="P:regulation of DNA-templated transcription"/>
    <property type="evidence" value="ECO:0007669"/>
    <property type="project" value="InterPro"/>
</dbReference>
<comment type="similarity">
    <text evidence="2">Belongs to the Mediator complex subunit 15 family.</text>
</comment>
<comment type="subunit">
    <text evidence="2">Component of the Mediator complex.</text>
</comment>
<keyword evidence="4" id="KW-1185">Reference proteome</keyword>
<keyword evidence="1 2" id="KW-0539">Nucleus</keyword>
<gene>
    <name evidence="2" type="primary">MED15</name>
</gene>
<evidence type="ECO:0000313" key="4">
    <source>
        <dbReference type="Proteomes" id="UP000887540"/>
    </source>
</evidence>
<dbReference type="InterPro" id="IPR019087">
    <property type="entry name" value="Med15_N"/>
</dbReference>
<dbReference type="GO" id="GO:0005634">
    <property type="term" value="C:nucleus"/>
    <property type="evidence" value="ECO:0007669"/>
    <property type="project" value="UniProtKB-SubCell"/>
</dbReference>
<protein>
    <recommendedName>
        <fullName evidence="2">Mediator of RNA polymerase II transcription subunit 15</fullName>
    </recommendedName>
    <alternativeName>
        <fullName evidence="2">Mediator complex subunit 15</fullName>
    </alternativeName>
</protein>
<name>A0A914D4Q3_9BILA</name>
<accession>A0A914D4Q3</accession>
<evidence type="ECO:0000259" key="3">
    <source>
        <dbReference type="Pfam" id="PF09606"/>
    </source>
</evidence>
<keyword evidence="2" id="KW-0010">Activator</keyword>
<sequence length="85" mass="9881">MGDEDWRSQTFRDRIINRLDLVIKELEEEQSHQNNPNPMPNTALQMEEAVFQKCSSKEEYLKSISKVITSIKAQVISASLDRELE</sequence>
<keyword evidence="2" id="KW-0804">Transcription</keyword>